<dbReference type="Proteomes" id="UP000199470">
    <property type="component" value="Unassembled WGS sequence"/>
</dbReference>
<proteinExistence type="predicted"/>
<keyword evidence="2" id="KW-1185">Reference proteome</keyword>
<dbReference type="RefSeq" id="WP_093389555.1">
    <property type="nucleotide sequence ID" value="NZ_FOTW01000020.1"/>
</dbReference>
<sequence>MKKTLALICTTTTLLSGCGGGGGGTTAAPLPPPVALPLAAYVGEWAGECADHQRDGVLIKAVGNSALSLTARTDYYDKADCSGAIIATERSSADIAMTYVSSVDSSVALGPGVAAKTIKVDQVNVVVPTSTTTLSGSAVSTVTQNGVQLQCVSYSNGERACANTQGSQVGGSGPGGLYATDMYTLISSGSGYTFEQRFSKK</sequence>
<dbReference type="EMBL" id="FOTW01000020">
    <property type="protein sequence ID" value="SFM44270.1"/>
    <property type="molecule type" value="Genomic_DNA"/>
</dbReference>
<gene>
    <name evidence="1" type="ORF">SAMN02982985_04088</name>
</gene>
<evidence type="ECO:0000313" key="1">
    <source>
        <dbReference type="EMBL" id="SFM44270.1"/>
    </source>
</evidence>
<dbReference type="OrthoDB" id="8703301at2"/>
<name>A0A1I4QX41_9BURK</name>
<evidence type="ECO:0000313" key="2">
    <source>
        <dbReference type="Proteomes" id="UP000199470"/>
    </source>
</evidence>
<accession>A0A1I4QX41</accession>
<reference evidence="1 2" key="1">
    <citation type="submission" date="2016-10" db="EMBL/GenBank/DDBJ databases">
        <authorList>
            <person name="de Groot N.N."/>
        </authorList>
    </citation>
    <scope>NUCLEOTIDE SEQUENCE [LARGE SCALE GENOMIC DNA]</scope>
    <source>
        <strain evidence="1 2">ATCC 43154</strain>
    </source>
</reference>
<dbReference type="AlphaFoldDB" id="A0A1I4QX41"/>
<dbReference type="PROSITE" id="PS51257">
    <property type="entry name" value="PROKAR_LIPOPROTEIN"/>
    <property type="match status" value="1"/>
</dbReference>
<organism evidence="1 2">
    <name type="scientific">Rugamonas rubra</name>
    <dbReference type="NCBI Taxonomy" id="758825"/>
    <lineage>
        <taxon>Bacteria</taxon>
        <taxon>Pseudomonadati</taxon>
        <taxon>Pseudomonadota</taxon>
        <taxon>Betaproteobacteria</taxon>
        <taxon>Burkholderiales</taxon>
        <taxon>Oxalobacteraceae</taxon>
        <taxon>Telluria group</taxon>
        <taxon>Rugamonas</taxon>
    </lineage>
</organism>
<protein>
    <recommendedName>
        <fullName evidence="3">Lipoprotein</fullName>
    </recommendedName>
</protein>
<evidence type="ECO:0008006" key="3">
    <source>
        <dbReference type="Google" id="ProtNLM"/>
    </source>
</evidence>